<dbReference type="Gene3D" id="3.20.20.370">
    <property type="entry name" value="Glycoside hydrolase/deacetylase"/>
    <property type="match status" value="1"/>
</dbReference>
<dbReference type="RefSeq" id="WP_163904025.1">
    <property type="nucleotide sequence ID" value="NZ_CP048427.1"/>
</dbReference>
<evidence type="ECO:0000256" key="3">
    <source>
        <dbReference type="ARBA" id="ARBA00020071"/>
    </source>
</evidence>
<sequence length="348" mass="37646">MSARLNRMLRQTAITAGLEASHVLSRLGAMSSARGRGAIFTLHHVRPHTPRLAEPNRHLEITPEFLELAILQLKSDGYRFVALDEIPAALTSSNTGQPFAAFTLDDGFRDNAEHALPVFERHGVPFTIFVARGFAERSHTLWWETLDELVNNTSRFTLADPSGGRTVFDIADRAAKIAAGDRIGATIGGPGESEAIAALDAAAVEADVDARMLADRLVMTPDELKAIATHPLASLGAHTVSHRALTFLDDATLAEELSFSADYVAALTGRRPTSFAYPYGDRRSVDARTTAAVSAAGFRLAVTTHPGVLREKSLETPMQFPRISLNGFYQNPRYVSALASGIPFARRG</sequence>
<evidence type="ECO:0000256" key="5">
    <source>
        <dbReference type="ARBA" id="ARBA00032976"/>
    </source>
</evidence>
<dbReference type="SUPFAM" id="SSF88713">
    <property type="entry name" value="Glycoside hydrolase/deacetylase"/>
    <property type="match status" value="1"/>
</dbReference>
<evidence type="ECO:0000256" key="4">
    <source>
        <dbReference type="ARBA" id="ARBA00022729"/>
    </source>
</evidence>
<dbReference type="PROSITE" id="PS51677">
    <property type="entry name" value="NODB"/>
    <property type="match status" value="1"/>
</dbReference>
<proteinExistence type="inferred from homology"/>
<dbReference type="EMBL" id="JAAKZH010000002">
    <property type="protein sequence ID" value="NGO63506.1"/>
    <property type="molecule type" value="Genomic_DNA"/>
</dbReference>
<evidence type="ECO:0000259" key="6">
    <source>
        <dbReference type="PROSITE" id="PS51677"/>
    </source>
</evidence>
<evidence type="ECO:0000256" key="1">
    <source>
        <dbReference type="ARBA" id="ARBA00003236"/>
    </source>
</evidence>
<organism evidence="7 8">
    <name type="scientific">Rhizobium daejeonense</name>
    <dbReference type="NCBI Taxonomy" id="240521"/>
    <lineage>
        <taxon>Bacteria</taxon>
        <taxon>Pseudomonadati</taxon>
        <taxon>Pseudomonadota</taxon>
        <taxon>Alphaproteobacteria</taxon>
        <taxon>Hyphomicrobiales</taxon>
        <taxon>Rhizobiaceae</taxon>
        <taxon>Rhizobium/Agrobacterium group</taxon>
        <taxon>Rhizobium</taxon>
    </lineage>
</organism>
<gene>
    <name evidence="7" type="ORF">G6N76_07455</name>
</gene>
<comment type="function">
    <text evidence="1">Is involved in generating a small heat-stable compound (Nod), an acylated oligomer of N-acetylglucosamine, that stimulates mitosis in various plant protoplasts.</text>
</comment>
<dbReference type="GO" id="GO:0016810">
    <property type="term" value="F:hydrolase activity, acting on carbon-nitrogen (but not peptide) bonds"/>
    <property type="evidence" value="ECO:0007669"/>
    <property type="project" value="InterPro"/>
</dbReference>
<evidence type="ECO:0000256" key="2">
    <source>
        <dbReference type="ARBA" id="ARBA00010973"/>
    </source>
</evidence>
<comment type="similarity">
    <text evidence="2">Belongs to the polysaccharide deacetylase family.</text>
</comment>
<keyword evidence="8" id="KW-1185">Reference proteome</keyword>
<keyword evidence="4" id="KW-0732">Signal</keyword>
<dbReference type="Proteomes" id="UP000477849">
    <property type="component" value="Unassembled WGS sequence"/>
</dbReference>
<evidence type="ECO:0000313" key="8">
    <source>
        <dbReference type="Proteomes" id="UP000477849"/>
    </source>
</evidence>
<dbReference type="GO" id="GO:0005975">
    <property type="term" value="P:carbohydrate metabolic process"/>
    <property type="evidence" value="ECO:0007669"/>
    <property type="project" value="InterPro"/>
</dbReference>
<feature type="domain" description="NodB homology" evidence="6">
    <location>
        <begin position="98"/>
        <end position="348"/>
    </location>
</feature>
<dbReference type="InterPro" id="IPR002509">
    <property type="entry name" value="NODB_dom"/>
</dbReference>
<dbReference type="Pfam" id="PF01522">
    <property type="entry name" value="Polysacc_deac_1"/>
    <property type="match status" value="2"/>
</dbReference>
<accession>A0A6M1S9T2</accession>
<dbReference type="PANTHER" id="PTHR34216:SF7">
    <property type="entry name" value="POLY-BETA-1,6-N-ACETYL-D-GLUCOSAMINE N-DEACETYLASE"/>
    <property type="match status" value="1"/>
</dbReference>
<comment type="caution">
    <text evidence="7">The sequence shown here is derived from an EMBL/GenBank/DDBJ whole genome shotgun (WGS) entry which is preliminary data.</text>
</comment>
<name>A0A6M1S9T2_9HYPH</name>
<reference evidence="7 8" key="1">
    <citation type="submission" date="2020-02" db="EMBL/GenBank/DDBJ databases">
        <title>Genome sequence of the type strain CCBAU10050 of Rhizobium daejeonense.</title>
        <authorList>
            <person name="Gao J."/>
            <person name="Sun J."/>
        </authorList>
    </citation>
    <scope>NUCLEOTIDE SEQUENCE [LARGE SCALE GENOMIC DNA]</scope>
    <source>
        <strain evidence="7 8">CCBAU10050</strain>
    </source>
</reference>
<evidence type="ECO:0000313" key="7">
    <source>
        <dbReference type="EMBL" id="NGO63506.1"/>
    </source>
</evidence>
<protein>
    <recommendedName>
        <fullName evidence="3">Chitooligosaccharide deacetylase</fullName>
    </recommendedName>
    <alternativeName>
        <fullName evidence="5">Nodulation protein B</fullName>
    </alternativeName>
</protein>
<dbReference type="AlphaFoldDB" id="A0A6M1S9T2"/>
<dbReference type="InterPro" id="IPR011330">
    <property type="entry name" value="Glyco_hydro/deAcase_b/a-brl"/>
</dbReference>
<dbReference type="InterPro" id="IPR051398">
    <property type="entry name" value="Polysacch_Deacetylase"/>
</dbReference>
<dbReference type="PANTHER" id="PTHR34216">
    <property type="match status" value="1"/>
</dbReference>